<evidence type="ECO:0000313" key="3">
    <source>
        <dbReference type="Proteomes" id="UP001627154"/>
    </source>
</evidence>
<feature type="transmembrane region" description="Helical" evidence="1">
    <location>
        <begin position="16"/>
        <end position="34"/>
    </location>
</feature>
<keyword evidence="3" id="KW-1185">Reference proteome</keyword>
<proteinExistence type="predicted"/>
<gene>
    <name evidence="2" type="ORF">TKK_018453</name>
</gene>
<accession>A0ABD2VYW7</accession>
<dbReference type="EMBL" id="JBJJXI010000149">
    <property type="protein sequence ID" value="KAL3385930.1"/>
    <property type="molecule type" value="Genomic_DNA"/>
</dbReference>
<comment type="caution">
    <text evidence="2">The sequence shown here is derived from an EMBL/GenBank/DDBJ whole genome shotgun (WGS) entry which is preliminary data.</text>
</comment>
<dbReference type="Proteomes" id="UP001627154">
    <property type="component" value="Unassembled WGS sequence"/>
</dbReference>
<keyword evidence="1" id="KW-0812">Transmembrane</keyword>
<organism evidence="2 3">
    <name type="scientific">Trichogramma kaykai</name>
    <dbReference type="NCBI Taxonomy" id="54128"/>
    <lineage>
        <taxon>Eukaryota</taxon>
        <taxon>Metazoa</taxon>
        <taxon>Ecdysozoa</taxon>
        <taxon>Arthropoda</taxon>
        <taxon>Hexapoda</taxon>
        <taxon>Insecta</taxon>
        <taxon>Pterygota</taxon>
        <taxon>Neoptera</taxon>
        <taxon>Endopterygota</taxon>
        <taxon>Hymenoptera</taxon>
        <taxon>Apocrita</taxon>
        <taxon>Proctotrupomorpha</taxon>
        <taxon>Chalcidoidea</taxon>
        <taxon>Trichogrammatidae</taxon>
        <taxon>Trichogramma</taxon>
    </lineage>
</organism>
<name>A0ABD2VYW7_9HYME</name>
<keyword evidence="1" id="KW-0472">Membrane</keyword>
<sequence>MVRGGQENTTLDVYKYVSFFFFFFSLLSFCLAFTSDGCNTSIAWATESSRDYCGFYKEVIFIAPRRLYEISMSPSRLVDNKTKETYFRYYFPVKKKNFHISYSSNSRAH</sequence>
<keyword evidence="1" id="KW-1133">Transmembrane helix</keyword>
<reference evidence="2 3" key="1">
    <citation type="journal article" date="2024" name="bioRxiv">
        <title>A reference genome for Trichogramma kaykai: A tiny desert-dwelling parasitoid wasp with competing sex-ratio distorters.</title>
        <authorList>
            <person name="Culotta J."/>
            <person name="Lindsey A.R."/>
        </authorList>
    </citation>
    <scope>NUCLEOTIDE SEQUENCE [LARGE SCALE GENOMIC DNA]</scope>
    <source>
        <strain evidence="2 3">KSX58</strain>
    </source>
</reference>
<protein>
    <submittedName>
        <fullName evidence="2">Uncharacterized protein</fullName>
    </submittedName>
</protein>
<dbReference type="AlphaFoldDB" id="A0ABD2VYW7"/>
<evidence type="ECO:0000256" key="1">
    <source>
        <dbReference type="SAM" id="Phobius"/>
    </source>
</evidence>
<evidence type="ECO:0000313" key="2">
    <source>
        <dbReference type="EMBL" id="KAL3385930.1"/>
    </source>
</evidence>